<comment type="catalytic activity">
    <reaction evidence="41">
        <text>decanoyl-[ACP] + malonyl-[ACP] + H(+) = 3-oxododecanoyl-[ACP] + holo-[ACP] + CO2</text>
        <dbReference type="Rhea" id="RHEA:41868"/>
        <dbReference type="Rhea" id="RHEA-COMP:9623"/>
        <dbReference type="Rhea" id="RHEA-COMP:9640"/>
        <dbReference type="Rhea" id="RHEA-COMP:9641"/>
        <dbReference type="Rhea" id="RHEA-COMP:9685"/>
        <dbReference type="ChEBI" id="CHEBI:15378"/>
        <dbReference type="ChEBI" id="CHEBI:16526"/>
        <dbReference type="ChEBI" id="CHEBI:64479"/>
        <dbReference type="ChEBI" id="CHEBI:78449"/>
        <dbReference type="ChEBI" id="CHEBI:78468"/>
        <dbReference type="ChEBI" id="CHEBI:78469"/>
    </reaction>
    <physiologicalReaction direction="left-to-right" evidence="41">
        <dbReference type="Rhea" id="RHEA:41869"/>
    </physiologicalReaction>
</comment>
<evidence type="ECO:0000256" key="33">
    <source>
        <dbReference type="ARBA" id="ARBA00048420"/>
    </source>
</evidence>
<evidence type="ECO:0000256" key="36">
    <source>
        <dbReference type="ARBA" id="ARBA00048650"/>
    </source>
</evidence>
<comment type="catalytic activity">
    <reaction evidence="37">
        <text>holo-[ACP] + acetyl-CoA = acetyl-[ACP] + CoA</text>
        <dbReference type="Rhea" id="RHEA:41788"/>
        <dbReference type="Rhea" id="RHEA-COMP:9621"/>
        <dbReference type="Rhea" id="RHEA-COMP:9685"/>
        <dbReference type="ChEBI" id="CHEBI:57287"/>
        <dbReference type="ChEBI" id="CHEBI:57288"/>
        <dbReference type="ChEBI" id="CHEBI:64479"/>
        <dbReference type="ChEBI" id="CHEBI:78446"/>
        <dbReference type="EC" id="2.3.1.38"/>
    </reaction>
    <physiologicalReaction direction="left-to-right" evidence="37">
        <dbReference type="Rhea" id="RHEA:41789"/>
    </physiologicalReaction>
</comment>
<comment type="catalytic activity">
    <reaction evidence="47">
        <text>(2E)-decenoyl-[ACP] + NADPH + H(+) = decanoyl-[ACP] + NADP(+)</text>
        <dbReference type="Rhea" id="RHEA:41864"/>
        <dbReference type="Rhea" id="RHEA-COMP:9639"/>
        <dbReference type="Rhea" id="RHEA-COMP:9640"/>
        <dbReference type="ChEBI" id="CHEBI:15378"/>
        <dbReference type="ChEBI" id="CHEBI:57783"/>
        <dbReference type="ChEBI" id="CHEBI:58349"/>
        <dbReference type="ChEBI" id="CHEBI:78467"/>
        <dbReference type="ChEBI" id="CHEBI:78468"/>
    </reaction>
    <physiologicalReaction direction="left-to-right" evidence="47">
        <dbReference type="Rhea" id="RHEA:41865"/>
    </physiologicalReaction>
</comment>
<evidence type="ECO:0000256" key="9">
    <source>
        <dbReference type="ARBA" id="ARBA00023332"/>
    </source>
</evidence>
<comment type="catalytic activity">
    <reaction evidence="35">
        <text>3-oxohexanoyl-[ACP] + NADPH + H(+) = (3R)-hydroxyhexanoyl-[ACP] + NADP(+)</text>
        <dbReference type="Rhea" id="RHEA:41824"/>
        <dbReference type="Rhea" id="RHEA-COMP:9629"/>
        <dbReference type="Rhea" id="RHEA-COMP:9630"/>
        <dbReference type="ChEBI" id="CHEBI:15378"/>
        <dbReference type="ChEBI" id="CHEBI:57783"/>
        <dbReference type="ChEBI" id="CHEBI:58349"/>
        <dbReference type="ChEBI" id="CHEBI:78456"/>
        <dbReference type="ChEBI" id="CHEBI:78457"/>
    </reaction>
    <physiologicalReaction direction="left-to-right" evidence="35">
        <dbReference type="Rhea" id="RHEA:41825"/>
    </physiologicalReaction>
</comment>
<dbReference type="Pfam" id="PF13602">
    <property type="entry name" value="ADH_zinc_N_2"/>
    <property type="match status" value="1"/>
</dbReference>
<dbReference type="GO" id="GO:0019171">
    <property type="term" value="F:(3R)-hydroxyacyl-[acyl-carrier-protein] dehydratase activity"/>
    <property type="evidence" value="ECO:0007669"/>
    <property type="project" value="UniProtKB-EC"/>
</dbReference>
<evidence type="ECO:0000256" key="35">
    <source>
        <dbReference type="ARBA" id="ARBA00048571"/>
    </source>
</evidence>
<dbReference type="SMART" id="SM00829">
    <property type="entry name" value="PKS_ER"/>
    <property type="match status" value="1"/>
</dbReference>
<comment type="catalytic activity">
    <reaction evidence="14">
        <text>(3R)-hydroxytetradecanoyl-[ACP] = (2E)-tetradecenoyl-[ACP] + H2O</text>
        <dbReference type="Rhea" id="RHEA:41892"/>
        <dbReference type="Rhea" id="RHEA-COMP:9646"/>
        <dbReference type="Rhea" id="RHEA-COMP:9647"/>
        <dbReference type="ChEBI" id="CHEBI:15377"/>
        <dbReference type="ChEBI" id="CHEBI:78474"/>
        <dbReference type="ChEBI" id="CHEBI:78475"/>
    </reaction>
    <physiologicalReaction direction="left-to-right" evidence="14">
        <dbReference type="Rhea" id="RHEA:41893"/>
    </physiologicalReaction>
</comment>
<dbReference type="Pfam" id="PF08659">
    <property type="entry name" value="KR"/>
    <property type="match status" value="1"/>
</dbReference>
<comment type="catalytic activity">
    <reaction evidence="32">
        <text>tetradecanoyl-[ACP] + H2O = tetradecanoate + holo-[ACP] + H(+)</text>
        <dbReference type="Rhea" id="RHEA:30123"/>
        <dbReference type="Rhea" id="RHEA-COMP:9648"/>
        <dbReference type="Rhea" id="RHEA-COMP:9685"/>
        <dbReference type="ChEBI" id="CHEBI:15377"/>
        <dbReference type="ChEBI" id="CHEBI:15378"/>
        <dbReference type="ChEBI" id="CHEBI:30807"/>
        <dbReference type="ChEBI" id="CHEBI:64479"/>
        <dbReference type="ChEBI" id="CHEBI:78477"/>
        <dbReference type="EC" id="3.1.2.14"/>
    </reaction>
    <physiologicalReaction direction="left-to-right" evidence="32">
        <dbReference type="Rhea" id="RHEA:30124"/>
    </physiologicalReaction>
</comment>
<feature type="domain" description="Carrier" evidence="49">
    <location>
        <begin position="1875"/>
        <end position="1952"/>
    </location>
</feature>
<comment type="catalytic activity">
    <reaction evidence="17">
        <text>(3R)-hydroxybutanoyl-[ACP] = (2E)-butenoyl-[ACP] + H2O</text>
        <dbReference type="Rhea" id="RHEA:41808"/>
        <dbReference type="Rhea" id="RHEA-COMP:9626"/>
        <dbReference type="Rhea" id="RHEA-COMP:9627"/>
        <dbReference type="ChEBI" id="CHEBI:15377"/>
        <dbReference type="ChEBI" id="CHEBI:78451"/>
        <dbReference type="ChEBI" id="CHEBI:78453"/>
    </reaction>
    <physiologicalReaction direction="left-to-right" evidence="17">
        <dbReference type="Rhea" id="RHEA:41809"/>
    </physiologicalReaction>
</comment>
<evidence type="ECO:0000256" key="16">
    <source>
        <dbReference type="ARBA" id="ARBA00023401"/>
    </source>
</evidence>
<dbReference type="PROSITE" id="PS52004">
    <property type="entry name" value="KS3_2"/>
    <property type="match status" value="1"/>
</dbReference>
<dbReference type="GO" id="GO:0004312">
    <property type="term" value="F:fatty acid synthase activity"/>
    <property type="evidence" value="ECO:0007669"/>
    <property type="project" value="TreeGrafter"/>
</dbReference>
<evidence type="ECO:0000256" key="40">
    <source>
        <dbReference type="ARBA" id="ARBA00049019"/>
    </source>
</evidence>
<dbReference type="EMBL" id="JADYXP020000014">
    <property type="protein sequence ID" value="KAL0110726.1"/>
    <property type="molecule type" value="Genomic_DNA"/>
</dbReference>
<keyword evidence="7" id="KW-0007">Acetylation</keyword>
<dbReference type="InterPro" id="IPR057326">
    <property type="entry name" value="KR_dom"/>
</dbReference>
<dbReference type="Pfam" id="PF02801">
    <property type="entry name" value="Ketoacyl-synt_C"/>
    <property type="match status" value="1"/>
</dbReference>
<comment type="catalytic activity">
    <reaction evidence="26">
        <text>(2E)-hexadecenoyl-[ACP] + NADPH + H(+) = hexadecanoyl-[ACP] + NADP(+)</text>
        <dbReference type="Rhea" id="RHEA:41912"/>
        <dbReference type="Rhea" id="RHEA-COMP:9651"/>
        <dbReference type="Rhea" id="RHEA-COMP:9652"/>
        <dbReference type="ChEBI" id="CHEBI:15378"/>
        <dbReference type="ChEBI" id="CHEBI:57783"/>
        <dbReference type="ChEBI" id="CHEBI:58349"/>
        <dbReference type="ChEBI" id="CHEBI:78481"/>
        <dbReference type="ChEBI" id="CHEBI:78483"/>
    </reaction>
    <physiologicalReaction direction="left-to-right" evidence="26">
        <dbReference type="Rhea" id="RHEA:41913"/>
    </physiologicalReaction>
</comment>
<comment type="catalytic activity">
    <reaction evidence="20">
        <text>hexanoyl-[ACP] + malonyl-[ACP] + H(+) = 3-oxooctanoyl-[ACP] + holo-[ACP] + CO2</text>
        <dbReference type="Rhea" id="RHEA:41836"/>
        <dbReference type="Rhea" id="RHEA-COMP:9623"/>
        <dbReference type="Rhea" id="RHEA-COMP:9632"/>
        <dbReference type="Rhea" id="RHEA-COMP:9633"/>
        <dbReference type="Rhea" id="RHEA-COMP:9685"/>
        <dbReference type="ChEBI" id="CHEBI:15378"/>
        <dbReference type="ChEBI" id="CHEBI:16526"/>
        <dbReference type="ChEBI" id="CHEBI:64479"/>
        <dbReference type="ChEBI" id="CHEBI:78449"/>
        <dbReference type="ChEBI" id="CHEBI:78459"/>
        <dbReference type="ChEBI" id="CHEBI:78460"/>
    </reaction>
    <physiologicalReaction direction="left-to-right" evidence="20">
        <dbReference type="Rhea" id="RHEA:41837"/>
    </physiologicalReaction>
</comment>
<comment type="catalytic activity">
    <reaction evidence="48">
        <text>octanoyl-[ACP] + malonyl-[ACP] + H(+) = 3-oxodecanoyl-[ACP] + holo-[ACP] + CO2</text>
        <dbReference type="Rhea" id="RHEA:41852"/>
        <dbReference type="Rhea" id="RHEA-COMP:9623"/>
        <dbReference type="Rhea" id="RHEA-COMP:9636"/>
        <dbReference type="Rhea" id="RHEA-COMP:9637"/>
        <dbReference type="Rhea" id="RHEA-COMP:9685"/>
        <dbReference type="ChEBI" id="CHEBI:15378"/>
        <dbReference type="ChEBI" id="CHEBI:16526"/>
        <dbReference type="ChEBI" id="CHEBI:64479"/>
        <dbReference type="ChEBI" id="CHEBI:78449"/>
        <dbReference type="ChEBI" id="CHEBI:78463"/>
        <dbReference type="ChEBI" id="CHEBI:78464"/>
    </reaction>
    <physiologicalReaction direction="left-to-right" evidence="48">
        <dbReference type="Rhea" id="RHEA:41853"/>
    </physiologicalReaction>
</comment>
<dbReference type="SMART" id="SM00823">
    <property type="entry name" value="PKS_PP"/>
    <property type="match status" value="1"/>
</dbReference>
<evidence type="ECO:0000256" key="46">
    <source>
        <dbReference type="ARBA" id="ARBA00049449"/>
    </source>
</evidence>
<comment type="caution">
    <text evidence="51">The sequence shown here is derived from an EMBL/GenBank/DDBJ whole genome shotgun (WGS) entry which is preliminary data.</text>
</comment>
<feature type="domain" description="Ketosynthase family 3 (KS3)" evidence="50">
    <location>
        <begin position="13"/>
        <end position="396"/>
    </location>
</feature>
<evidence type="ECO:0000256" key="18">
    <source>
        <dbReference type="ARBA" id="ARBA00023442"/>
    </source>
</evidence>
<evidence type="ECO:0000256" key="6">
    <source>
        <dbReference type="ARBA" id="ARBA00022898"/>
    </source>
</evidence>
<evidence type="ECO:0000256" key="22">
    <source>
        <dbReference type="ARBA" id="ARBA00047440"/>
    </source>
</evidence>
<evidence type="ECO:0000256" key="24">
    <source>
        <dbReference type="ARBA" id="ARBA00047500"/>
    </source>
</evidence>
<evidence type="ECO:0000256" key="26">
    <source>
        <dbReference type="ARBA" id="ARBA00047810"/>
    </source>
</evidence>
<dbReference type="SUPFAM" id="SSF53901">
    <property type="entry name" value="Thiolase-like"/>
    <property type="match status" value="1"/>
</dbReference>
<dbReference type="Pfam" id="PF00109">
    <property type="entry name" value="ketoacyl-synt"/>
    <property type="match status" value="1"/>
</dbReference>
<dbReference type="InterPro" id="IPR016039">
    <property type="entry name" value="Thiolase-like"/>
</dbReference>
<dbReference type="InterPro" id="IPR050091">
    <property type="entry name" value="PKS_NRPS_Biosynth_Enz"/>
</dbReference>
<evidence type="ECO:0000256" key="37">
    <source>
        <dbReference type="ARBA" id="ARBA00048691"/>
    </source>
</evidence>
<comment type="function">
    <text evidence="18">Fatty acid synthetase is a multifunctional enzyme that catalyzes the de novo biosynthesis of long-chain saturated fatty acids starting from acetyl-CoA and malonyl-CoA in the presence of NADPH. This multifunctional protein contains 7 catalytic activities and a site for the binding of the prosthetic group 4'-phosphopantetheine of the acyl carrier protein ([ACP]) domain.</text>
</comment>
<evidence type="ECO:0000256" key="12">
    <source>
        <dbReference type="ARBA" id="ARBA00023388"/>
    </source>
</evidence>
<evidence type="ECO:0000256" key="27">
    <source>
        <dbReference type="ARBA" id="ARBA00047897"/>
    </source>
</evidence>
<evidence type="ECO:0000256" key="32">
    <source>
        <dbReference type="ARBA" id="ARBA00048289"/>
    </source>
</evidence>
<evidence type="ECO:0000256" key="11">
    <source>
        <dbReference type="ARBA" id="ARBA00023373"/>
    </source>
</evidence>
<dbReference type="Gene3D" id="3.90.180.10">
    <property type="entry name" value="Medium-chain alcohol dehydrogenases, catalytic domain"/>
    <property type="match status" value="1"/>
</dbReference>
<dbReference type="Gene3D" id="3.10.129.110">
    <property type="entry name" value="Polyketide synthase dehydratase"/>
    <property type="match status" value="1"/>
</dbReference>
<comment type="catalytic activity">
    <reaction evidence="42">
        <text>(2E)-tetradecenoyl-[ACP] + NADPH + H(+) = tetradecanoyl-[ACP] + NADP(+)</text>
        <dbReference type="Rhea" id="RHEA:41896"/>
        <dbReference type="Rhea" id="RHEA-COMP:9647"/>
        <dbReference type="Rhea" id="RHEA-COMP:9648"/>
        <dbReference type="ChEBI" id="CHEBI:15378"/>
        <dbReference type="ChEBI" id="CHEBI:57783"/>
        <dbReference type="ChEBI" id="CHEBI:58349"/>
        <dbReference type="ChEBI" id="CHEBI:78475"/>
        <dbReference type="ChEBI" id="CHEBI:78477"/>
    </reaction>
    <physiologicalReaction direction="left-to-right" evidence="42">
        <dbReference type="Rhea" id="RHEA:41897"/>
    </physiologicalReaction>
</comment>
<evidence type="ECO:0000256" key="38">
    <source>
        <dbReference type="ARBA" id="ARBA00048704"/>
    </source>
</evidence>
<dbReference type="Gene3D" id="3.40.366.10">
    <property type="entry name" value="Malonyl-Coenzyme A Acyl Carrier Protein, domain 2"/>
    <property type="match status" value="1"/>
</dbReference>
<evidence type="ECO:0000256" key="17">
    <source>
        <dbReference type="ARBA" id="ARBA00023402"/>
    </source>
</evidence>
<evidence type="ECO:0008006" key="53">
    <source>
        <dbReference type="Google" id="ProtNLM"/>
    </source>
</evidence>
<keyword evidence="3" id="KW-0597">Phosphoprotein</keyword>
<comment type="catalytic activity">
    <reaction evidence="13">
        <text>a (3R)-hydroxyacyl-[ACP] = a (2E)-enoyl-[ACP] + H2O</text>
        <dbReference type="Rhea" id="RHEA:13097"/>
        <dbReference type="Rhea" id="RHEA-COMP:9925"/>
        <dbReference type="Rhea" id="RHEA-COMP:9945"/>
        <dbReference type="ChEBI" id="CHEBI:15377"/>
        <dbReference type="ChEBI" id="CHEBI:78784"/>
        <dbReference type="ChEBI" id="CHEBI:78827"/>
        <dbReference type="EC" id="4.2.1.59"/>
    </reaction>
    <physiologicalReaction direction="left-to-right" evidence="13">
        <dbReference type="Rhea" id="RHEA:13098"/>
    </physiologicalReaction>
</comment>
<keyword evidence="2" id="KW-0596">Phosphopantetheine</keyword>
<dbReference type="PANTHER" id="PTHR43775">
    <property type="entry name" value="FATTY ACID SYNTHASE"/>
    <property type="match status" value="1"/>
</dbReference>
<dbReference type="GO" id="GO:0004315">
    <property type="term" value="F:3-oxoacyl-[acyl-carrier-protein] synthase activity"/>
    <property type="evidence" value="ECO:0007669"/>
    <property type="project" value="UniProtKB-EC"/>
</dbReference>
<reference evidence="51 52" key="1">
    <citation type="submission" date="2023-03" db="EMBL/GenBank/DDBJ databases">
        <title>High recombination rates correlate with genetic variation in Cardiocondyla obscurior ants.</title>
        <authorList>
            <person name="Errbii M."/>
        </authorList>
    </citation>
    <scope>NUCLEOTIDE SEQUENCE [LARGE SCALE GENOMIC DNA]</scope>
    <source>
        <strain evidence="51">Alpha-2009</strain>
        <tissue evidence="51">Whole body</tissue>
    </source>
</reference>
<dbReference type="Gene3D" id="1.10.1200.10">
    <property type="entry name" value="ACP-like"/>
    <property type="match status" value="1"/>
</dbReference>
<evidence type="ECO:0000256" key="42">
    <source>
        <dbReference type="ARBA" id="ARBA00049171"/>
    </source>
</evidence>
<dbReference type="GO" id="GO:0004316">
    <property type="term" value="F:3-oxoacyl-[acyl-carrier-protein] reductase (NADPH) activity"/>
    <property type="evidence" value="ECO:0007669"/>
    <property type="project" value="UniProtKB-EC"/>
</dbReference>
<comment type="catalytic activity">
    <reaction evidence="31">
        <text>(2E)-dodecenoyl-[ACP] + NADPH + H(+) = dodecanoyl-[ACP] + NADP(+)</text>
        <dbReference type="Rhea" id="RHEA:41880"/>
        <dbReference type="Rhea" id="RHEA-COMP:9643"/>
        <dbReference type="Rhea" id="RHEA-COMP:9644"/>
        <dbReference type="ChEBI" id="CHEBI:15378"/>
        <dbReference type="ChEBI" id="CHEBI:57783"/>
        <dbReference type="ChEBI" id="CHEBI:58349"/>
        <dbReference type="ChEBI" id="CHEBI:65264"/>
        <dbReference type="ChEBI" id="CHEBI:78472"/>
    </reaction>
    <physiologicalReaction direction="left-to-right" evidence="31">
        <dbReference type="Rhea" id="RHEA:41881"/>
    </physiologicalReaction>
</comment>
<evidence type="ECO:0000256" key="25">
    <source>
        <dbReference type="ARBA" id="ARBA00047578"/>
    </source>
</evidence>
<evidence type="ECO:0000256" key="47">
    <source>
        <dbReference type="ARBA" id="ARBA00049521"/>
    </source>
</evidence>
<dbReference type="InterPro" id="IPR014031">
    <property type="entry name" value="Ketoacyl_synth_C"/>
</dbReference>
<dbReference type="InterPro" id="IPR001227">
    <property type="entry name" value="Ac_transferase_dom_sf"/>
</dbReference>
<evidence type="ECO:0000256" key="20">
    <source>
        <dbReference type="ARBA" id="ARBA00047394"/>
    </source>
</evidence>
<dbReference type="InterPro" id="IPR020841">
    <property type="entry name" value="PKS_Beta-ketoAc_synthase_dom"/>
</dbReference>
<dbReference type="Pfam" id="PF21149">
    <property type="entry name" value="FAS_pseudo-KR"/>
    <property type="match status" value="1"/>
</dbReference>
<comment type="catalytic activity">
    <reaction evidence="45">
        <text>3-oxooctanoyl-[ACP] + NADPH + H(+) = (3R)-hydroxyoctanoyl-[ACP] + NADP(+)</text>
        <dbReference type="Rhea" id="RHEA:41840"/>
        <dbReference type="Rhea" id="RHEA-COMP:9633"/>
        <dbReference type="Rhea" id="RHEA-COMP:9634"/>
        <dbReference type="ChEBI" id="CHEBI:15378"/>
        <dbReference type="ChEBI" id="CHEBI:57783"/>
        <dbReference type="ChEBI" id="CHEBI:58349"/>
        <dbReference type="ChEBI" id="CHEBI:78460"/>
        <dbReference type="ChEBI" id="CHEBI:78461"/>
    </reaction>
    <physiologicalReaction direction="left-to-right" evidence="45">
        <dbReference type="Rhea" id="RHEA:41841"/>
    </physiologicalReaction>
</comment>
<dbReference type="InterPro" id="IPR036291">
    <property type="entry name" value="NAD(P)-bd_dom_sf"/>
</dbReference>
<dbReference type="SUPFAM" id="SSF50129">
    <property type="entry name" value="GroES-like"/>
    <property type="match status" value="1"/>
</dbReference>
<proteinExistence type="predicted"/>
<evidence type="ECO:0000256" key="5">
    <source>
        <dbReference type="ARBA" id="ARBA00022799"/>
    </source>
</evidence>
<comment type="catalytic activity">
    <reaction evidence="9">
        <text>(3R)-hydroxyoctanoyl-[ACP] = (2E)-octenoyl-[ACP] + H2O</text>
        <dbReference type="Rhea" id="RHEA:41844"/>
        <dbReference type="Rhea" id="RHEA-COMP:9634"/>
        <dbReference type="Rhea" id="RHEA-COMP:9635"/>
        <dbReference type="ChEBI" id="CHEBI:15377"/>
        <dbReference type="ChEBI" id="CHEBI:78461"/>
        <dbReference type="ChEBI" id="CHEBI:78462"/>
    </reaction>
    <physiologicalReaction direction="left-to-right" evidence="9">
        <dbReference type="Rhea" id="RHEA:41845"/>
    </physiologicalReaction>
</comment>
<dbReference type="GO" id="GO:0004313">
    <property type="term" value="F:[acyl-carrier-protein] S-acetyltransferase activity"/>
    <property type="evidence" value="ECO:0007669"/>
    <property type="project" value="UniProtKB-EC"/>
</dbReference>
<dbReference type="GO" id="GO:0006633">
    <property type="term" value="P:fatty acid biosynthetic process"/>
    <property type="evidence" value="ECO:0007669"/>
    <property type="project" value="InterPro"/>
</dbReference>
<dbReference type="Pfam" id="PF00975">
    <property type="entry name" value="Thioesterase"/>
    <property type="match status" value="1"/>
</dbReference>
<comment type="catalytic activity">
    <reaction evidence="25">
        <text>dodecanoyl-[ACP] + malonyl-[ACP] + H(+) = 3-oxotetradecanoyl-[ACP] + holo-[ACP] + CO2</text>
        <dbReference type="Rhea" id="RHEA:41884"/>
        <dbReference type="Rhea" id="RHEA-COMP:9623"/>
        <dbReference type="Rhea" id="RHEA-COMP:9644"/>
        <dbReference type="Rhea" id="RHEA-COMP:9645"/>
        <dbReference type="Rhea" id="RHEA-COMP:9685"/>
        <dbReference type="ChEBI" id="CHEBI:15378"/>
        <dbReference type="ChEBI" id="CHEBI:16526"/>
        <dbReference type="ChEBI" id="CHEBI:64479"/>
        <dbReference type="ChEBI" id="CHEBI:65264"/>
        <dbReference type="ChEBI" id="CHEBI:78449"/>
        <dbReference type="ChEBI" id="CHEBI:78473"/>
    </reaction>
    <physiologicalReaction direction="left-to-right" evidence="25">
        <dbReference type="Rhea" id="RHEA:41885"/>
    </physiologicalReaction>
</comment>
<evidence type="ECO:0000256" key="3">
    <source>
        <dbReference type="ARBA" id="ARBA00022553"/>
    </source>
</evidence>
<comment type="catalytic activity">
    <reaction evidence="22">
        <text>3-oxodecanoyl-[ACP] + NADPH + H(+) = (3R)-hydroxydecanoyl-[ACP] + NADP(+)</text>
        <dbReference type="Rhea" id="RHEA:41856"/>
        <dbReference type="Rhea" id="RHEA-COMP:9637"/>
        <dbReference type="Rhea" id="RHEA-COMP:9638"/>
        <dbReference type="ChEBI" id="CHEBI:15378"/>
        <dbReference type="ChEBI" id="CHEBI:57783"/>
        <dbReference type="ChEBI" id="CHEBI:58349"/>
        <dbReference type="ChEBI" id="CHEBI:78464"/>
        <dbReference type="ChEBI" id="CHEBI:78466"/>
    </reaction>
    <physiologicalReaction direction="left-to-right" evidence="22">
        <dbReference type="Rhea" id="RHEA:41857"/>
    </physiologicalReaction>
</comment>
<protein>
    <recommendedName>
        <fullName evidence="53">Polyketide synthase</fullName>
    </recommendedName>
</protein>
<dbReference type="InterPro" id="IPR029058">
    <property type="entry name" value="AB_hydrolase_fold"/>
</dbReference>
<dbReference type="InterPro" id="IPR011032">
    <property type="entry name" value="GroES-like_sf"/>
</dbReference>
<evidence type="ECO:0000256" key="28">
    <source>
        <dbReference type="ARBA" id="ARBA00047953"/>
    </source>
</evidence>
<evidence type="ECO:0000256" key="43">
    <source>
        <dbReference type="ARBA" id="ARBA00049263"/>
    </source>
</evidence>
<dbReference type="InterPro" id="IPR001031">
    <property type="entry name" value="Thioesterase"/>
</dbReference>
<dbReference type="SUPFAM" id="SSF52151">
    <property type="entry name" value="FabD/lysophospholipase-like"/>
    <property type="match status" value="1"/>
</dbReference>
<evidence type="ECO:0000256" key="19">
    <source>
        <dbReference type="ARBA" id="ARBA00047300"/>
    </source>
</evidence>
<comment type="catalytic activity">
    <reaction evidence="24">
        <text>(2E)-butenoyl-[ACP] + NADPH + H(+) = butanoyl-[ACP] + NADP(+)</text>
        <dbReference type="Rhea" id="RHEA:41812"/>
        <dbReference type="Rhea" id="RHEA-COMP:9627"/>
        <dbReference type="Rhea" id="RHEA-COMP:9628"/>
        <dbReference type="ChEBI" id="CHEBI:15378"/>
        <dbReference type="ChEBI" id="CHEBI:57783"/>
        <dbReference type="ChEBI" id="CHEBI:58349"/>
        <dbReference type="ChEBI" id="CHEBI:78453"/>
        <dbReference type="ChEBI" id="CHEBI:78454"/>
    </reaction>
    <physiologicalReaction direction="left-to-right" evidence="24">
        <dbReference type="Rhea" id="RHEA:41813"/>
    </physiologicalReaction>
</comment>
<dbReference type="InterPro" id="IPR020843">
    <property type="entry name" value="ER"/>
</dbReference>
<evidence type="ECO:0000313" key="52">
    <source>
        <dbReference type="Proteomes" id="UP001430953"/>
    </source>
</evidence>
<evidence type="ECO:0000256" key="31">
    <source>
        <dbReference type="ARBA" id="ARBA00048281"/>
    </source>
</evidence>
<evidence type="ECO:0000256" key="7">
    <source>
        <dbReference type="ARBA" id="ARBA00022990"/>
    </source>
</evidence>
<evidence type="ECO:0000256" key="15">
    <source>
        <dbReference type="ARBA" id="ARBA00023399"/>
    </source>
</evidence>
<dbReference type="SMART" id="SM00822">
    <property type="entry name" value="PKS_KR"/>
    <property type="match status" value="1"/>
</dbReference>
<keyword evidence="4" id="KW-0808">Transferase</keyword>
<dbReference type="InterPro" id="IPR014030">
    <property type="entry name" value="Ketoacyl_synth_N"/>
</dbReference>
<dbReference type="InterPro" id="IPR049391">
    <property type="entry name" value="FAS_pseudo-KR"/>
</dbReference>
<comment type="catalytic activity">
    <reaction evidence="11">
        <text>(3R)-hydroxyhexanoyl-[ACP] = (2E)-hexenoyl-[ACP] + H2O</text>
        <dbReference type="Rhea" id="RHEA:41828"/>
        <dbReference type="Rhea" id="RHEA-COMP:9630"/>
        <dbReference type="Rhea" id="RHEA-COMP:9631"/>
        <dbReference type="ChEBI" id="CHEBI:15377"/>
        <dbReference type="ChEBI" id="CHEBI:78457"/>
        <dbReference type="ChEBI" id="CHEBI:78458"/>
    </reaction>
    <physiologicalReaction direction="left-to-right" evidence="11">
        <dbReference type="Rhea" id="RHEA:41829"/>
    </physiologicalReaction>
</comment>
<dbReference type="GO" id="GO:0031177">
    <property type="term" value="F:phosphopantetheine binding"/>
    <property type="evidence" value="ECO:0007669"/>
    <property type="project" value="InterPro"/>
</dbReference>
<evidence type="ECO:0000256" key="14">
    <source>
        <dbReference type="ARBA" id="ARBA00023398"/>
    </source>
</evidence>
<evidence type="ECO:0000256" key="34">
    <source>
        <dbReference type="ARBA" id="ARBA00048506"/>
    </source>
</evidence>
<evidence type="ECO:0000256" key="21">
    <source>
        <dbReference type="ARBA" id="ARBA00047400"/>
    </source>
</evidence>
<dbReference type="GO" id="GO:0016297">
    <property type="term" value="F:fatty acyl-[ACP] hydrolase activity"/>
    <property type="evidence" value="ECO:0007669"/>
    <property type="project" value="UniProtKB-EC"/>
</dbReference>
<evidence type="ECO:0000256" key="30">
    <source>
        <dbReference type="ARBA" id="ARBA00048051"/>
    </source>
</evidence>
<dbReference type="PROSITE" id="PS50075">
    <property type="entry name" value="CARRIER"/>
    <property type="match status" value="1"/>
</dbReference>
<dbReference type="SUPFAM" id="SSF53474">
    <property type="entry name" value="alpha/beta-Hydrolases"/>
    <property type="match status" value="1"/>
</dbReference>
<comment type="catalytic activity">
    <reaction evidence="28">
        <text>3-oxobutanoyl-[ACP] + NADPH + H(+) = (3R)-hydroxybutanoyl-[ACP] + NADP(+)</text>
        <dbReference type="Rhea" id="RHEA:41804"/>
        <dbReference type="Rhea" id="RHEA-COMP:9625"/>
        <dbReference type="Rhea" id="RHEA-COMP:9626"/>
        <dbReference type="ChEBI" id="CHEBI:15378"/>
        <dbReference type="ChEBI" id="CHEBI:57783"/>
        <dbReference type="ChEBI" id="CHEBI:58349"/>
        <dbReference type="ChEBI" id="CHEBI:78450"/>
        <dbReference type="ChEBI" id="CHEBI:78451"/>
    </reaction>
    <physiologicalReaction direction="left-to-right" evidence="28">
        <dbReference type="Rhea" id="RHEA:41805"/>
    </physiologicalReaction>
</comment>
<evidence type="ECO:0000256" key="8">
    <source>
        <dbReference type="ARBA" id="ARBA00023268"/>
    </source>
</evidence>
<comment type="catalytic activity">
    <reaction evidence="27">
        <text>(2E)-hexenoyl-[ACP] + NADPH + H(+) = hexanoyl-[ACP] + NADP(+)</text>
        <dbReference type="Rhea" id="RHEA:41832"/>
        <dbReference type="Rhea" id="RHEA-COMP:9631"/>
        <dbReference type="Rhea" id="RHEA-COMP:9632"/>
        <dbReference type="ChEBI" id="CHEBI:15378"/>
        <dbReference type="ChEBI" id="CHEBI:57783"/>
        <dbReference type="ChEBI" id="CHEBI:58349"/>
        <dbReference type="ChEBI" id="CHEBI:78458"/>
        <dbReference type="ChEBI" id="CHEBI:78459"/>
    </reaction>
    <physiologicalReaction direction="left-to-right" evidence="27">
        <dbReference type="Rhea" id="RHEA:41833"/>
    </physiologicalReaction>
</comment>
<comment type="catalytic activity">
    <reaction evidence="10">
        <text>(3R)-hydroxydodecanoyl-[ACP] = (2E)-dodecenoyl-[ACP] + H2O</text>
        <dbReference type="Rhea" id="RHEA:41876"/>
        <dbReference type="Rhea" id="RHEA-COMP:9642"/>
        <dbReference type="Rhea" id="RHEA-COMP:9643"/>
        <dbReference type="ChEBI" id="CHEBI:15377"/>
        <dbReference type="ChEBI" id="CHEBI:78470"/>
        <dbReference type="ChEBI" id="CHEBI:78472"/>
    </reaction>
    <physiologicalReaction direction="left-to-right" evidence="10">
        <dbReference type="Rhea" id="RHEA:41877"/>
    </physiologicalReaction>
</comment>
<dbReference type="SUPFAM" id="SSF47336">
    <property type="entry name" value="ACP-like"/>
    <property type="match status" value="1"/>
</dbReference>
<keyword evidence="6" id="KW-0663">Pyridoxal phosphate</keyword>
<evidence type="ECO:0000256" key="29">
    <source>
        <dbReference type="ARBA" id="ARBA00047961"/>
    </source>
</evidence>
<dbReference type="InterPro" id="IPR042104">
    <property type="entry name" value="PKS_dehydratase_sf"/>
</dbReference>
<comment type="catalytic activity">
    <reaction evidence="36">
        <text>a 2,3-saturated acyl-[ACP] + NADP(+) = a (2E)-enoyl-[ACP] + NADPH + H(+)</text>
        <dbReference type="Rhea" id="RHEA:22564"/>
        <dbReference type="Rhea" id="RHEA-COMP:9925"/>
        <dbReference type="Rhea" id="RHEA-COMP:9926"/>
        <dbReference type="ChEBI" id="CHEBI:15378"/>
        <dbReference type="ChEBI" id="CHEBI:57783"/>
        <dbReference type="ChEBI" id="CHEBI:58349"/>
        <dbReference type="ChEBI" id="CHEBI:78784"/>
        <dbReference type="ChEBI" id="CHEBI:78785"/>
        <dbReference type="EC" id="1.3.1.39"/>
    </reaction>
    <physiologicalReaction direction="right-to-left" evidence="36">
        <dbReference type="Rhea" id="RHEA:22566"/>
    </physiologicalReaction>
</comment>
<comment type="catalytic activity">
    <reaction evidence="15">
        <text>(3R)-hydroxyoctadecanoyl-[ACP] = (2E)-octadecenoyl-[ACP] + H2O</text>
        <dbReference type="Rhea" id="RHEA:41924"/>
        <dbReference type="Rhea" id="RHEA-COMP:9654"/>
        <dbReference type="Rhea" id="RHEA-COMP:9655"/>
        <dbReference type="ChEBI" id="CHEBI:15377"/>
        <dbReference type="ChEBI" id="CHEBI:78488"/>
        <dbReference type="ChEBI" id="CHEBI:78489"/>
    </reaction>
    <physiologicalReaction direction="left-to-right" evidence="15">
        <dbReference type="Rhea" id="RHEA:41925"/>
    </physiologicalReaction>
</comment>
<dbReference type="InterPro" id="IPR016036">
    <property type="entry name" value="Malonyl_transacylase_ACP-bd"/>
</dbReference>
<name>A0AAW2F7I7_9HYME</name>
<evidence type="ECO:0000259" key="50">
    <source>
        <dbReference type="PROSITE" id="PS52004"/>
    </source>
</evidence>
<comment type="catalytic activity">
    <reaction evidence="21">
        <text>a (3R)-hydroxyacyl-[ACP] + NADP(+) = a 3-oxoacyl-[ACP] + NADPH + H(+)</text>
        <dbReference type="Rhea" id="RHEA:17397"/>
        <dbReference type="Rhea" id="RHEA-COMP:9916"/>
        <dbReference type="Rhea" id="RHEA-COMP:9945"/>
        <dbReference type="ChEBI" id="CHEBI:15378"/>
        <dbReference type="ChEBI" id="CHEBI:57783"/>
        <dbReference type="ChEBI" id="CHEBI:58349"/>
        <dbReference type="ChEBI" id="CHEBI:78776"/>
        <dbReference type="ChEBI" id="CHEBI:78827"/>
        <dbReference type="EC" id="1.1.1.100"/>
    </reaction>
    <physiologicalReaction direction="right-to-left" evidence="21">
        <dbReference type="Rhea" id="RHEA:17399"/>
    </physiologicalReaction>
</comment>
<dbReference type="Proteomes" id="UP001430953">
    <property type="component" value="Unassembled WGS sequence"/>
</dbReference>
<dbReference type="GO" id="GO:0141148">
    <property type="term" value="F:enoyl-[acyl-carrier-protein] reductase (NADPH) activity"/>
    <property type="evidence" value="ECO:0007669"/>
    <property type="project" value="UniProtKB-EC"/>
</dbReference>
<comment type="catalytic activity">
    <reaction evidence="34">
        <text>a fatty acyl-[ACP] + malonyl-[ACP] + H(+) = a 3-oxoacyl-[ACP] + holo-[ACP] + CO2</text>
        <dbReference type="Rhea" id="RHEA:22836"/>
        <dbReference type="Rhea" id="RHEA-COMP:9623"/>
        <dbReference type="Rhea" id="RHEA-COMP:9685"/>
        <dbReference type="Rhea" id="RHEA-COMP:9916"/>
        <dbReference type="Rhea" id="RHEA-COMP:14125"/>
        <dbReference type="ChEBI" id="CHEBI:15378"/>
        <dbReference type="ChEBI" id="CHEBI:16526"/>
        <dbReference type="ChEBI" id="CHEBI:64479"/>
        <dbReference type="ChEBI" id="CHEBI:78449"/>
        <dbReference type="ChEBI" id="CHEBI:78776"/>
        <dbReference type="ChEBI" id="CHEBI:138651"/>
        <dbReference type="EC" id="2.3.1.41"/>
    </reaction>
    <physiologicalReaction direction="left-to-right" evidence="34">
        <dbReference type="Rhea" id="RHEA:22837"/>
    </physiologicalReaction>
</comment>
<comment type="catalytic activity">
    <reaction evidence="33">
        <text>(2E)-octenoyl-[ACP] + NADPH + H(+) = octanoyl-[ACP] + NADP(+)</text>
        <dbReference type="Rhea" id="RHEA:41848"/>
        <dbReference type="Rhea" id="RHEA-COMP:9635"/>
        <dbReference type="Rhea" id="RHEA-COMP:9636"/>
        <dbReference type="ChEBI" id="CHEBI:15378"/>
        <dbReference type="ChEBI" id="CHEBI:57783"/>
        <dbReference type="ChEBI" id="CHEBI:58349"/>
        <dbReference type="ChEBI" id="CHEBI:78462"/>
        <dbReference type="ChEBI" id="CHEBI:78463"/>
    </reaction>
    <physiologicalReaction direction="left-to-right" evidence="33">
        <dbReference type="Rhea" id="RHEA:41849"/>
    </physiologicalReaction>
</comment>
<evidence type="ECO:0000256" key="2">
    <source>
        <dbReference type="ARBA" id="ARBA00022450"/>
    </source>
</evidence>
<evidence type="ECO:0000256" key="4">
    <source>
        <dbReference type="ARBA" id="ARBA00022679"/>
    </source>
</evidence>
<dbReference type="Gene3D" id="3.40.47.10">
    <property type="match status" value="1"/>
</dbReference>
<evidence type="ECO:0000256" key="44">
    <source>
        <dbReference type="ARBA" id="ARBA00049414"/>
    </source>
</evidence>
<dbReference type="SMART" id="SM00827">
    <property type="entry name" value="PKS_AT"/>
    <property type="match status" value="1"/>
</dbReference>
<keyword evidence="5" id="KW-0702">S-nitrosylation</keyword>
<organism evidence="51 52">
    <name type="scientific">Cardiocondyla obscurior</name>
    <dbReference type="NCBI Taxonomy" id="286306"/>
    <lineage>
        <taxon>Eukaryota</taxon>
        <taxon>Metazoa</taxon>
        <taxon>Ecdysozoa</taxon>
        <taxon>Arthropoda</taxon>
        <taxon>Hexapoda</taxon>
        <taxon>Insecta</taxon>
        <taxon>Pterygota</taxon>
        <taxon>Neoptera</taxon>
        <taxon>Endopterygota</taxon>
        <taxon>Hymenoptera</taxon>
        <taxon>Apocrita</taxon>
        <taxon>Aculeata</taxon>
        <taxon>Formicoidea</taxon>
        <taxon>Formicidae</taxon>
        <taxon>Myrmicinae</taxon>
        <taxon>Cardiocondyla</taxon>
    </lineage>
</organism>
<evidence type="ECO:0000313" key="51">
    <source>
        <dbReference type="EMBL" id="KAL0110726.1"/>
    </source>
</evidence>
<comment type="catalytic activity">
    <reaction evidence="29">
        <text>acetyl-[ACP] + malonyl-[ACP] + H(+) = 3-oxobutanoyl-[ACP] + holo-[ACP] + CO2</text>
        <dbReference type="Rhea" id="RHEA:41800"/>
        <dbReference type="Rhea" id="RHEA-COMP:9621"/>
        <dbReference type="Rhea" id="RHEA-COMP:9623"/>
        <dbReference type="Rhea" id="RHEA-COMP:9625"/>
        <dbReference type="Rhea" id="RHEA-COMP:9685"/>
        <dbReference type="ChEBI" id="CHEBI:15378"/>
        <dbReference type="ChEBI" id="CHEBI:16526"/>
        <dbReference type="ChEBI" id="CHEBI:64479"/>
        <dbReference type="ChEBI" id="CHEBI:78446"/>
        <dbReference type="ChEBI" id="CHEBI:78449"/>
        <dbReference type="ChEBI" id="CHEBI:78450"/>
    </reaction>
    <physiologicalReaction direction="left-to-right" evidence="29">
        <dbReference type="Rhea" id="RHEA:41801"/>
    </physiologicalReaction>
</comment>
<dbReference type="Pfam" id="PF00698">
    <property type="entry name" value="Acyl_transf_1"/>
    <property type="match status" value="1"/>
</dbReference>
<dbReference type="PANTHER" id="PTHR43775:SF23">
    <property type="entry name" value="FATTY ACID SYNTHASE 3"/>
    <property type="match status" value="1"/>
</dbReference>
<comment type="catalytic activity">
    <reaction evidence="39">
        <text>3-oxotetradecanoyl-[ACP] + NADPH + H(+) = (3R)-hydroxytetradecanoyl-[ACP] + NADP(+)</text>
        <dbReference type="Rhea" id="RHEA:41888"/>
        <dbReference type="Rhea" id="RHEA-COMP:9645"/>
        <dbReference type="Rhea" id="RHEA-COMP:9646"/>
        <dbReference type="ChEBI" id="CHEBI:15378"/>
        <dbReference type="ChEBI" id="CHEBI:57783"/>
        <dbReference type="ChEBI" id="CHEBI:58349"/>
        <dbReference type="ChEBI" id="CHEBI:78473"/>
        <dbReference type="ChEBI" id="CHEBI:78474"/>
    </reaction>
    <physiologicalReaction direction="left-to-right" evidence="39">
        <dbReference type="Rhea" id="RHEA:41889"/>
    </physiologicalReaction>
</comment>
<evidence type="ECO:0000256" key="1">
    <source>
        <dbReference type="ARBA" id="ARBA00005189"/>
    </source>
</evidence>
<dbReference type="InterPro" id="IPR018201">
    <property type="entry name" value="Ketoacyl_synth_AS"/>
</dbReference>
<evidence type="ECO:0000256" key="45">
    <source>
        <dbReference type="ARBA" id="ARBA00049422"/>
    </source>
</evidence>
<dbReference type="Gene3D" id="3.40.50.1820">
    <property type="entry name" value="alpha/beta hydrolase"/>
    <property type="match status" value="1"/>
</dbReference>
<comment type="catalytic activity">
    <reaction evidence="40">
        <text>(2E)-octadecenoyl-[ACP] + NADPH + H(+) = octadecanoyl-[ACP] + NADP(+)</text>
        <dbReference type="Rhea" id="RHEA:41928"/>
        <dbReference type="Rhea" id="RHEA-COMP:9655"/>
        <dbReference type="Rhea" id="RHEA-COMP:9656"/>
        <dbReference type="ChEBI" id="CHEBI:15378"/>
        <dbReference type="ChEBI" id="CHEBI:57783"/>
        <dbReference type="ChEBI" id="CHEBI:58349"/>
        <dbReference type="ChEBI" id="CHEBI:78489"/>
        <dbReference type="ChEBI" id="CHEBI:78495"/>
    </reaction>
    <physiologicalReaction direction="left-to-right" evidence="40">
        <dbReference type="Rhea" id="RHEA:41929"/>
    </physiologicalReaction>
</comment>
<dbReference type="Pfam" id="PF00550">
    <property type="entry name" value="PP-binding"/>
    <property type="match status" value="1"/>
</dbReference>
<keyword evidence="52" id="KW-1185">Reference proteome</keyword>
<dbReference type="PROSITE" id="PS00606">
    <property type="entry name" value="KS3_1"/>
    <property type="match status" value="1"/>
</dbReference>
<evidence type="ECO:0000256" key="39">
    <source>
        <dbReference type="ARBA" id="ARBA00048935"/>
    </source>
</evidence>
<keyword evidence="8" id="KW-0511">Multifunctional enzyme</keyword>
<accession>A0AAW2F7I7</accession>
<sequence length="2256" mass="255290">MYQSNLYTTIDSEERIVISGIAGRFPNSNNLKELQENLCNKMDLGFSGHGRWNNFYNMPHRIGIINNIDKFDSQFFNLSTTESHLMDPGMRMLMEHTYEAIVDAGINPKELQGTRTSVITAISTSEARSFFLYNSQLAGPSFIGCNISVMANRISHWLGVTGPSFNVDTACSSSNYAIVKAYEMIKSGDCDAAIIASGSLCFHPFVQFQFYHLGVLSADGYCKPFDEEGSGYMRSDTIAVIYLQKIKNARRVYATFVFGKTNCDGFKKEGITFPSVEKQKILLKDFYEQCDISPNELSYMEAHTTGTIAGDPVEVMAIDQALCSKRNTPLMIGSVKSNLGHSEAASGFCQIAKVRNRLIDAEYISLLHQIYSDNIEGHFYRGFMITGSEISENTIKKVERSLYIKRPVCFIFSGLESQWFGMSRSLIKFPVFSKAIKNCDNALKSYGILLTDVLTNTEENIFNNIINLLLGIIGTQIGIVDLLTSIGIFPDFIIGYSIGELICGYADGYLTAEETILLAYFIGLALYESKIVKGTMAEVNLDFETMKTVCPPDIDIACYNSTSNFIISGPTDSVRAFLFKLQGNNKTIREISCGNIPFHSRYMIPAASKCEKYINQILPQKTFCSSKWLTTSAYKCTDTLLPLFPKHYFSYLSSSVILTNTICSIPNDVVAIEISSHNILRHMKDSLHSTNVTLCNENNSVEKFLESIGKLYNVGLQPQIANLYPKIQFPVSCGTPMISHLIRWDHSKDVFVPRHSEKKKINSRETTLEIDANDEDFMYLTDHIMIASLKNQEYSNTPIVFENVHFIRATMLSKQNKINLTFSIQKGGNRFEIMEGNNAIVTGIVRIPNNIKNEKICINFTKYIDDDEEMSTKDIYKELRLRGYQYKGLFCGLKSMSVTGTNGHIAWTSNWVSFMDNMLQMMILKQKSRSLFVPTKIGKLIIDPNCHLNLIQNCSTEERQLSVHYYKSSNVVISGGIEICGIVATPISRRQKTTNTVLEDHKFIAYRDLGTMSLQDAIRMSVHIALECCNLINIKIIEFVDDSDKVTQEDLNFPFINKILNDLPQIRHNTKLVTTHEKLLDITLPDVCITEVSKLSKDENCLIIMGLNILSKNNKKLYQQLLPLLMPQGFLITLEKINVIYDYSCLKTYELDVIVEKRINDKMFLLLRKRQKIEKVQYQIVHINNYDFLWVNELKAIINIEKKTKTNIKIILVAENFECGLLGLINCLRKESGGEMIKSIFIQDKEAPKFSLQELLYIKQLQLDLPINVLRPNHVWGSYRHFPLPLLEPKPVQNACIKQMIPGDLSSFCWVQNKIPFNNNCKNLINVIYAPLNFKDIMLATNKINIESIETFKYGDTINAIGLEFVGFDIHKRRIMGMCTEGGMSNICVTDKYLSWVVPEQWTMEDAATVPVVYCTCYFALYMKGKIQRGNKVLIHSGTGGIGQAAINLALYEGCEVFTTVGTAEKRQFIKNTFPSIPEENIGNSRDTSFEQMIMQRTQGRGVDIVLNSLAEEKLQASVRCLANGGRFLEIGKFDMVSNNALDLNTFSKEISFYGILLDKIYSSSLELKKTLWEGIVKGLTNGAIKPLCRKIFDKSEIENAFRYMAAGKHIGKIIIKVRNENDPLNVPFFAHPKYYCVEHKCYIILGGLGGFGLELVDWLVLRGAKKLILTSRIGIKTGYQQSRVKLWQSYGVDLHIITVDDNMKYKDCENILKFAERKGPVDAIFNLAVVLKDCIFSNQSPQTFEDSFKSKAWLTKQMDELSRTICLQLRHFVVFSSVSCGRGNAGQTNYGMANSVMERICEKRMEEGFHGLAIQWGAIGDVGLVADMQEENKELVIGGTLQQRIFSCLDTLEIFLLQERTIVSSMVVAEKAKVGGSMNIFETVAHIMGLKNIKLVPPNVPLAEMGIDSMMAVEIKQTLEREFDTFLTAEDIRTLTFAKLQQMSITTKQEEIHNTNRTDANNLEGLNILVRKIKDSDFVPDIAIELNTKIEVNQSHIFLLPGIEGCAAVYMSLASRFKSSVTCLQYGVLNMPNECHSVMKSAAYLLPHVLKKMKDEKKFLIVGYSFGCLIAIELARLLEAKEFSGRLILIDGAPDQIKLYVERYFNYSSPEELENLILLSLLEMYTTVTKSTVVTKLNNCITLEEKLEIFHAYFSMKLNVLTTENQKFVYFTIYNHIIALQNYDVSSLPRLKSSITLLKPTSPIIFFPDEDYSLHKITEGKVQIYYVEGNHITIMDNDKIISAINEEKIEDIIIQ</sequence>
<dbReference type="SUPFAM" id="SSF55048">
    <property type="entry name" value="Probable ACP-binding domain of malonyl-CoA ACP transacylase"/>
    <property type="match status" value="1"/>
</dbReference>
<dbReference type="CDD" id="cd05195">
    <property type="entry name" value="enoyl_red"/>
    <property type="match status" value="1"/>
</dbReference>
<comment type="catalytic activity">
    <reaction evidence="19">
        <text>3-oxooctadecanoyl-[ACP] + NADPH + H(+) = (3R)-hydroxyoctadecanoyl-[ACP] + NADP(+)</text>
        <dbReference type="Rhea" id="RHEA:41920"/>
        <dbReference type="Rhea" id="RHEA-COMP:9653"/>
        <dbReference type="Rhea" id="RHEA-COMP:9654"/>
        <dbReference type="ChEBI" id="CHEBI:15378"/>
        <dbReference type="ChEBI" id="CHEBI:57783"/>
        <dbReference type="ChEBI" id="CHEBI:58349"/>
        <dbReference type="ChEBI" id="CHEBI:78487"/>
        <dbReference type="ChEBI" id="CHEBI:78488"/>
    </reaction>
    <physiologicalReaction direction="left-to-right" evidence="19">
        <dbReference type="Rhea" id="RHEA:41921"/>
    </physiologicalReaction>
</comment>
<comment type="catalytic activity">
    <reaction evidence="44">
        <text>3-oxohexadecanoyl-[ACP] + NADPH + H(+) = (3R)-hydroxyhexadecanoyl-[ACP] + NADP(+)</text>
        <dbReference type="Rhea" id="RHEA:41904"/>
        <dbReference type="Rhea" id="RHEA-COMP:9649"/>
        <dbReference type="Rhea" id="RHEA-COMP:9650"/>
        <dbReference type="ChEBI" id="CHEBI:15378"/>
        <dbReference type="ChEBI" id="CHEBI:57783"/>
        <dbReference type="ChEBI" id="CHEBI:58349"/>
        <dbReference type="ChEBI" id="CHEBI:78478"/>
        <dbReference type="ChEBI" id="CHEBI:78480"/>
    </reaction>
    <physiologicalReaction direction="left-to-right" evidence="44">
        <dbReference type="Rhea" id="RHEA:41905"/>
    </physiologicalReaction>
</comment>
<evidence type="ECO:0000256" key="41">
    <source>
        <dbReference type="ARBA" id="ARBA00049109"/>
    </source>
</evidence>
<dbReference type="SUPFAM" id="SSF51735">
    <property type="entry name" value="NAD(P)-binding Rossmann-fold domains"/>
    <property type="match status" value="2"/>
</dbReference>
<dbReference type="CDD" id="cd00833">
    <property type="entry name" value="PKS"/>
    <property type="match status" value="1"/>
</dbReference>
<evidence type="ECO:0000256" key="10">
    <source>
        <dbReference type="ARBA" id="ARBA00023351"/>
    </source>
</evidence>
<dbReference type="InterPro" id="IPR009081">
    <property type="entry name" value="PP-bd_ACP"/>
</dbReference>
<evidence type="ECO:0000259" key="49">
    <source>
        <dbReference type="PROSITE" id="PS50075"/>
    </source>
</evidence>
<dbReference type="InterPro" id="IPR036736">
    <property type="entry name" value="ACP-like_sf"/>
</dbReference>
<comment type="catalytic activity">
    <reaction evidence="46">
        <text>butanoyl-[ACP] + malonyl-[ACP] + H(+) = 3-oxohexanoyl-[ACP] + holo-[ACP] + CO2</text>
        <dbReference type="Rhea" id="RHEA:41820"/>
        <dbReference type="Rhea" id="RHEA-COMP:9623"/>
        <dbReference type="Rhea" id="RHEA-COMP:9628"/>
        <dbReference type="Rhea" id="RHEA-COMP:9629"/>
        <dbReference type="Rhea" id="RHEA-COMP:9685"/>
        <dbReference type="ChEBI" id="CHEBI:15378"/>
        <dbReference type="ChEBI" id="CHEBI:16526"/>
        <dbReference type="ChEBI" id="CHEBI:64479"/>
        <dbReference type="ChEBI" id="CHEBI:78449"/>
        <dbReference type="ChEBI" id="CHEBI:78454"/>
        <dbReference type="ChEBI" id="CHEBI:78456"/>
    </reaction>
    <physiologicalReaction direction="left-to-right" evidence="46">
        <dbReference type="Rhea" id="RHEA:41821"/>
    </physiologicalReaction>
</comment>
<comment type="catalytic activity">
    <reaction evidence="38">
        <text>hexadecanoyl-[ACP] + H2O = hexadecanoate + holo-[ACP] + H(+)</text>
        <dbReference type="Rhea" id="RHEA:41932"/>
        <dbReference type="Rhea" id="RHEA-COMP:9652"/>
        <dbReference type="Rhea" id="RHEA-COMP:9685"/>
        <dbReference type="ChEBI" id="CHEBI:7896"/>
        <dbReference type="ChEBI" id="CHEBI:15377"/>
        <dbReference type="ChEBI" id="CHEBI:15378"/>
        <dbReference type="ChEBI" id="CHEBI:64479"/>
        <dbReference type="ChEBI" id="CHEBI:78483"/>
        <dbReference type="EC" id="3.1.2.14"/>
    </reaction>
    <physiologicalReaction direction="left-to-right" evidence="38">
        <dbReference type="Rhea" id="RHEA:41933"/>
    </physiologicalReaction>
</comment>
<dbReference type="InterPro" id="IPR020806">
    <property type="entry name" value="PKS_PP-bd"/>
</dbReference>
<evidence type="ECO:0000256" key="48">
    <source>
        <dbReference type="ARBA" id="ARBA00049533"/>
    </source>
</evidence>
<comment type="catalytic activity">
    <reaction evidence="43">
        <text>3-oxododecanoyl-[ACP] + NADPH + H(+) = (3R)-hydroxydodecanoyl-[ACP] + NADP(+)</text>
        <dbReference type="Rhea" id="RHEA:41872"/>
        <dbReference type="Rhea" id="RHEA-COMP:9641"/>
        <dbReference type="Rhea" id="RHEA-COMP:9642"/>
        <dbReference type="ChEBI" id="CHEBI:15378"/>
        <dbReference type="ChEBI" id="CHEBI:57783"/>
        <dbReference type="ChEBI" id="CHEBI:58349"/>
        <dbReference type="ChEBI" id="CHEBI:78469"/>
        <dbReference type="ChEBI" id="CHEBI:78470"/>
    </reaction>
    <physiologicalReaction direction="left-to-right" evidence="43">
        <dbReference type="Rhea" id="RHEA:41873"/>
    </physiologicalReaction>
</comment>
<dbReference type="Gene3D" id="3.40.50.720">
    <property type="entry name" value="NAD(P)-binding Rossmann-like Domain"/>
    <property type="match status" value="1"/>
</dbReference>
<gene>
    <name evidence="51" type="ORF">PUN28_013986</name>
</gene>
<comment type="catalytic activity">
    <reaction evidence="12">
        <text>(3R)-hydroxydecanoyl-[ACP] = (2E)-decenoyl-[ACP] + H2O</text>
        <dbReference type="Rhea" id="RHEA:41860"/>
        <dbReference type="Rhea" id="RHEA-COMP:9638"/>
        <dbReference type="Rhea" id="RHEA-COMP:9639"/>
        <dbReference type="ChEBI" id="CHEBI:15377"/>
        <dbReference type="ChEBI" id="CHEBI:78466"/>
        <dbReference type="ChEBI" id="CHEBI:78467"/>
    </reaction>
    <physiologicalReaction direction="left-to-right" evidence="12">
        <dbReference type="Rhea" id="RHEA:41861"/>
    </physiologicalReaction>
</comment>
<dbReference type="InterPro" id="IPR016035">
    <property type="entry name" value="Acyl_Trfase/lysoPLipase"/>
</dbReference>
<comment type="catalytic activity">
    <reaction evidence="23">
        <text>tetradecanoyl-[ACP] + malonyl-[ACP] + H(+) = 3-oxohexadecanoyl-[ACP] + holo-[ACP] + CO2</text>
        <dbReference type="Rhea" id="RHEA:41900"/>
        <dbReference type="Rhea" id="RHEA-COMP:9623"/>
        <dbReference type="Rhea" id="RHEA-COMP:9648"/>
        <dbReference type="Rhea" id="RHEA-COMP:9649"/>
        <dbReference type="Rhea" id="RHEA-COMP:9685"/>
        <dbReference type="ChEBI" id="CHEBI:15378"/>
        <dbReference type="ChEBI" id="CHEBI:16526"/>
        <dbReference type="ChEBI" id="CHEBI:64479"/>
        <dbReference type="ChEBI" id="CHEBI:78449"/>
        <dbReference type="ChEBI" id="CHEBI:78477"/>
        <dbReference type="ChEBI" id="CHEBI:78478"/>
    </reaction>
    <physiologicalReaction direction="left-to-right" evidence="23">
        <dbReference type="Rhea" id="RHEA:41901"/>
    </physiologicalReaction>
</comment>
<comment type="pathway">
    <text evidence="1">Lipid metabolism.</text>
</comment>
<dbReference type="FunFam" id="3.40.50.720:FF:000209">
    <property type="entry name" value="Polyketide synthase Pks12"/>
    <property type="match status" value="1"/>
</dbReference>
<dbReference type="InterPro" id="IPR013968">
    <property type="entry name" value="PKS_KR"/>
</dbReference>
<evidence type="ECO:0000256" key="23">
    <source>
        <dbReference type="ARBA" id="ARBA00047451"/>
    </source>
</evidence>
<comment type="catalytic activity">
    <reaction evidence="16">
        <text>(3R)-hydroxyhexadecanoyl-[ACP] = (2E)-hexadecenoyl-[ACP] + H2O</text>
        <dbReference type="Rhea" id="RHEA:41908"/>
        <dbReference type="Rhea" id="RHEA-COMP:9650"/>
        <dbReference type="Rhea" id="RHEA-COMP:9651"/>
        <dbReference type="ChEBI" id="CHEBI:15377"/>
        <dbReference type="ChEBI" id="CHEBI:78480"/>
        <dbReference type="ChEBI" id="CHEBI:78481"/>
    </reaction>
    <physiologicalReaction direction="left-to-right" evidence="16">
        <dbReference type="Rhea" id="RHEA:41909"/>
    </physiologicalReaction>
</comment>
<dbReference type="SMART" id="SM00825">
    <property type="entry name" value="PKS_KS"/>
    <property type="match status" value="1"/>
</dbReference>
<comment type="catalytic activity">
    <reaction evidence="30">
        <text>hexadecanoyl-[ACP] + malonyl-[ACP] + H(+) = 3-oxooctadecanoyl-[ACP] + holo-[ACP] + CO2</text>
        <dbReference type="Rhea" id="RHEA:41916"/>
        <dbReference type="Rhea" id="RHEA-COMP:9623"/>
        <dbReference type="Rhea" id="RHEA-COMP:9652"/>
        <dbReference type="Rhea" id="RHEA-COMP:9653"/>
        <dbReference type="Rhea" id="RHEA-COMP:9685"/>
        <dbReference type="ChEBI" id="CHEBI:15378"/>
        <dbReference type="ChEBI" id="CHEBI:16526"/>
        <dbReference type="ChEBI" id="CHEBI:64479"/>
        <dbReference type="ChEBI" id="CHEBI:78449"/>
        <dbReference type="ChEBI" id="CHEBI:78483"/>
        <dbReference type="ChEBI" id="CHEBI:78487"/>
    </reaction>
    <physiologicalReaction direction="left-to-right" evidence="30">
        <dbReference type="Rhea" id="RHEA:41917"/>
    </physiologicalReaction>
</comment>
<evidence type="ECO:0000256" key="13">
    <source>
        <dbReference type="ARBA" id="ARBA00023394"/>
    </source>
</evidence>
<dbReference type="InterPro" id="IPR014043">
    <property type="entry name" value="Acyl_transferase_dom"/>
</dbReference>